<evidence type="ECO:0000256" key="1">
    <source>
        <dbReference type="SAM" id="Phobius"/>
    </source>
</evidence>
<gene>
    <name evidence="2" type="ORF">BDP27DRAFT_1461713</name>
</gene>
<keyword evidence="3" id="KW-1185">Reference proteome</keyword>
<keyword evidence="1" id="KW-0472">Membrane</keyword>
<dbReference type="AlphaFoldDB" id="A0A9P5Q4M4"/>
<keyword evidence="1" id="KW-0812">Transmembrane</keyword>
<reference evidence="2" key="1">
    <citation type="submission" date="2020-11" db="EMBL/GenBank/DDBJ databases">
        <authorList>
            <consortium name="DOE Joint Genome Institute"/>
            <person name="Ahrendt S."/>
            <person name="Riley R."/>
            <person name="Andreopoulos W."/>
            <person name="Labutti K."/>
            <person name="Pangilinan J."/>
            <person name="Ruiz-Duenas F.J."/>
            <person name="Barrasa J.M."/>
            <person name="Sanchez-Garcia M."/>
            <person name="Camarero S."/>
            <person name="Miyauchi S."/>
            <person name="Serrano A."/>
            <person name="Linde D."/>
            <person name="Babiker R."/>
            <person name="Drula E."/>
            <person name="Ayuso-Fernandez I."/>
            <person name="Pacheco R."/>
            <person name="Padilla G."/>
            <person name="Ferreira P."/>
            <person name="Barriuso J."/>
            <person name="Kellner H."/>
            <person name="Castanera R."/>
            <person name="Alfaro M."/>
            <person name="Ramirez L."/>
            <person name="Pisabarro A.G."/>
            <person name="Kuo A."/>
            <person name="Tritt A."/>
            <person name="Lipzen A."/>
            <person name="He G."/>
            <person name="Yan M."/>
            <person name="Ng V."/>
            <person name="Cullen D."/>
            <person name="Martin F."/>
            <person name="Rosso M.-N."/>
            <person name="Henrissat B."/>
            <person name="Hibbett D."/>
            <person name="Martinez A.T."/>
            <person name="Grigoriev I.V."/>
        </authorList>
    </citation>
    <scope>NUCLEOTIDE SEQUENCE</scope>
    <source>
        <strain evidence="2">AH 40177</strain>
    </source>
</reference>
<organism evidence="2 3">
    <name type="scientific">Rhodocollybia butyracea</name>
    <dbReference type="NCBI Taxonomy" id="206335"/>
    <lineage>
        <taxon>Eukaryota</taxon>
        <taxon>Fungi</taxon>
        <taxon>Dikarya</taxon>
        <taxon>Basidiomycota</taxon>
        <taxon>Agaricomycotina</taxon>
        <taxon>Agaricomycetes</taxon>
        <taxon>Agaricomycetidae</taxon>
        <taxon>Agaricales</taxon>
        <taxon>Marasmiineae</taxon>
        <taxon>Omphalotaceae</taxon>
        <taxon>Rhodocollybia</taxon>
    </lineage>
</organism>
<evidence type="ECO:0000313" key="2">
    <source>
        <dbReference type="EMBL" id="KAF9075353.1"/>
    </source>
</evidence>
<evidence type="ECO:0000313" key="3">
    <source>
        <dbReference type="Proteomes" id="UP000772434"/>
    </source>
</evidence>
<comment type="caution">
    <text evidence="2">The sequence shown here is derived from an EMBL/GenBank/DDBJ whole genome shotgun (WGS) entry which is preliminary data.</text>
</comment>
<sequence length="207" mass="23054">MSGTAPTSYLLPRLIVVMAGCMLYGTYAVLFGLAIWILPRKFHISSIKKFIFPATIVSFILATINIFYDLVGEAYAILYMIPSNEKPWMIAGQAIDFITFLLGDLGTSKDHSPTLVLDHILHEIGRVWWLSREIRRTRYNFKIESGVIYPLFIIIMFSSLLPNWSCLGTIVSGLAPTLIAVRVGLGRRGLASEFAPPQNSTSILDIA</sequence>
<protein>
    <submittedName>
        <fullName evidence="2">Uncharacterized protein</fullName>
    </submittedName>
</protein>
<dbReference type="EMBL" id="JADNRY010000010">
    <property type="protein sequence ID" value="KAF9075353.1"/>
    <property type="molecule type" value="Genomic_DNA"/>
</dbReference>
<dbReference type="Proteomes" id="UP000772434">
    <property type="component" value="Unassembled WGS sequence"/>
</dbReference>
<feature type="transmembrane region" description="Helical" evidence="1">
    <location>
        <begin position="141"/>
        <end position="161"/>
    </location>
</feature>
<accession>A0A9P5Q4M4</accession>
<dbReference type="OrthoDB" id="3032239at2759"/>
<keyword evidence="1" id="KW-1133">Transmembrane helix</keyword>
<feature type="transmembrane region" description="Helical" evidence="1">
    <location>
        <begin position="50"/>
        <end position="68"/>
    </location>
</feature>
<proteinExistence type="predicted"/>
<feature type="transmembrane region" description="Helical" evidence="1">
    <location>
        <begin position="14"/>
        <end position="38"/>
    </location>
</feature>
<name>A0A9P5Q4M4_9AGAR</name>